<evidence type="ECO:0000256" key="4">
    <source>
        <dbReference type="ARBA" id="ARBA00022898"/>
    </source>
</evidence>
<dbReference type="AlphaFoldDB" id="A0AA92QC30"/>
<reference evidence="7" key="1">
    <citation type="submission" date="2020-04" db="EMBL/GenBank/DDBJ databases">
        <title>Ralstonia solanacearum UW576, UW763, UW773, and UW774.</title>
        <authorList>
            <person name="Steidl O."/>
            <person name="Truchon A."/>
            <person name="Allen C."/>
        </authorList>
    </citation>
    <scope>NUCLEOTIDE SEQUENCE [LARGE SCALE GENOMIC DNA]</scope>
    <source>
        <strain evidence="7">UW774</strain>
    </source>
</reference>
<gene>
    <name evidence="6" type="primary">sbnA</name>
    <name evidence="6" type="ORF">HF909_14480</name>
</gene>
<sequence>MIVNSPLELLVSSVFMRLSLADHFSVNLKLEGLSATGSIKVKSAIHMVRRMEEEGVLRRGMKVIESSSGNLGLALAMVCAAKGYPFTCISDPNISPQTARLIQAYGANLVIVKHRDENGGFLGSRIQLIQSMLANDRSLVWINQYENDENVQAHYHSTGPEILRQFPKPDFVFVGAGTTGTLGGVSNYVREHAPQARIIAVDSVGSVTFGGPSGKRLIPGLGTSTPPAIRRRSSYDALLMINETDTVKMCRTLARQGMLFGGSTGTVLCGVQQYAERIPPDACVVAISPDMGDRYVDTIFSDAWVAEHFPALQPHALDHMEETSIV</sequence>
<name>A0AA92QC30_RALSL</name>
<dbReference type="NCBIfam" id="TIGR03945">
    <property type="entry name" value="PLP_SbnA_fam"/>
    <property type="match status" value="1"/>
</dbReference>
<dbReference type="GO" id="GO:1901605">
    <property type="term" value="P:alpha-amino acid metabolic process"/>
    <property type="evidence" value="ECO:0007669"/>
    <property type="project" value="UniProtKB-ARBA"/>
</dbReference>
<feature type="domain" description="Tryptophan synthase beta chain-like PALP" evidence="5">
    <location>
        <begin position="26"/>
        <end position="289"/>
    </location>
</feature>
<evidence type="ECO:0000313" key="6">
    <source>
        <dbReference type="EMBL" id="QOK97513.1"/>
    </source>
</evidence>
<dbReference type="PANTHER" id="PTHR10314">
    <property type="entry name" value="CYSTATHIONINE BETA-SYNTHASE"/>
    <property type="match status" value="1"/>
</dbReference>
<evidence type="ECO:0000256" key="3">
    <source>
        <dbReference type="ARBA" id="ARBA00022679"/>
    </source>
</evidence>
<evidence type="ECO:0000256" key="1">
    <source>
        <dbReference type="ARBA" id="ARBA00001933"/>
    </source>
</evidence>
<accession>A0AA92QC30</accession>
<proteinExistence type="predicted"/>
<dbReference type="EMBL" id="CP051169">
    <property type="protein sequence ID" value="QOK97513.1"/>
    <property type="molecule type" value="Genomic_DNA"/>
</dbReference>
<dbReference type="InterPro" id="IPR001926">
    <property type="entry name" value="TrpB-like_PALP"/>
</dbReference>
<comment type="subunit">
    <text evidence="2">Homodimer.</text>
</comment>
<dbReference type="Gene3D" id="3.40.50.1100">
    <property type="match status" value="2"/>
</dbReference>
<dbReference type="SUPFAM" id="SSF53686">
    <property type="entry name" value="Tryptophan synthase beta subunit-like PLP-dependent enzymes"/>
    <property type="match status" value="1"/>
</dbReference>
<evidence type="ECO:0000259" key="5">
    <source>
        <dbReference type="Pfam" id="PF00291"/>
    </source>
</evidence>
<dbReference type="Proteomes" id="UP000593970">
    <property type="component" value="Chromosome"/>
</dbReference>
<keyword evidence="3" id="KW-0808">Transferase</keyword>
<protein>
    <submittedName>
        <fullName evidence="6">2,3-diaminopropionate biosynthesis protein SbnA</fullName>
    </submittedName>
</protein>
<dbReference type="InterPro" id="IPR050214">
    <property type="entry name" value="Cys_Synth/Cystath_Beta-Synth"/>
</dbReference>
<dbReference type="Pfam" id="PF00291">
    <property type="entry name" value="PALP"/>
    <property type="match status" value="1"/>
</dbReference>
<evidence type="ECO:0000313" key="7">
    <source>
        <dbReference type="Proteomes" id="UP000593970"/>
    </source>
</evidence>
<dbReference type="GO" id="GO:0016740">
    <property type="term" value="F:transferase activity"/>
    <property type="evidence" value="ECO:0007669"/>
    <property type="project" value="UniProtKB-KW"/>
</dbReference>
<comment type="cofactor">
    <cofactor evidence="1">
        <name>pyridoxal 5'-phosphate</name>
        <dbReference type="ChEBI" id="CHEBI:597326"/>
    </cofactor>
</comment>
<dbReference type="InterPro" id="IPR036052">
    <property type="entry name" value="TrpB-like_PALP_sf"/>
</dbReference>
<keyword evidence="4" id="KW-0663">Pyridoxal phosphate</keyword>
<dbReference type="CDD" id="cd01561">
    <property type="entry name" value="CBS_like"/>
    <property type="match status" value="1"/>
</dbReference>
<organism evidence="6 7">
    <name type="scientific">Ralstonia solanacearum</name>
    <name type="common">Pseudomonas solanacearum</name>
    <dbReference type="NCBI Taxonomy" id="305"/>
    <lineage>
        <taxon>Bacteria</taxon>
        <taxon>Pseudomonadati</taxon>
        <taxon>Pseudomonadota</taxon>
        <taxon>Betaproteobacteria</taxon>
        <taxon>Burkholderiales</taxon>
        <taxon>Burkholderiaceae</taxon>
        <taxon>Ralstonia</taxon>
        <taxon>Ralstonia solanacearum species complex</taxon>
    </lineage>
</organism>
<dbReference type="InterPro" id="IPR023927">
    <property type="entry name" value="SbnA"/>
</dbReference>
<evidence type="ECO:0000256" key="2">
    <source>
        <dbReference type="ARBA" id="ARBA00011738"/>
    </source>
</evidence>